<dbReference type="Proteomes" id="UP001217089">
    <property type="component" value="Unassembled WGS sequence"/>
</dbReference>
<organism evidence="2 3">
    <name type="scientific">Tegillarca granosa</name>
    <name type="common">Malaysian cockle</name>
    <name type="synonym">Anadara granosa</name>
    <dbReference type="NCBI Taxonomy" id="220873"/>
    <lineage>
        <taxon>Eukaryota</taxon>
        <taxon>Metazoa</taxon>
        <taxon>Spiralia</taxon>
        <taxon>Lophotrochozoa</taxon>
        <taxon>Mollusca</taxon>
        <taxon>Bivalvia</taxon>
        <taxon>Autobranchia</taxon>
        <taxon>Pteriomorphia</taxon>
        <taxon>Arcoida</taxon>
        <taxon>Arcoidea</taxon>
        <taxon>Arcidae</taxon>
        <taxon>Tegillarca</taxon>
    </lineage>
</organism>
<reference evidence="2 3" key="1">
    <citation type="submission" date="2022-12" db="EMBL/GenBank/DDBJ databases">
        <title>Chromosome-level genome of Tegillarca granosa.</title>
        <authorList>
            <person name="Kim J."/>
        </authorList>
    </citation>
    <scope>NUCLEOTIDE SEQUENCE [LARGE SCALE GENOMIC DNA]</scope>
    <source>
        <strain evidence="2">Teg-2019</strain>
        <tissue evidence="2">Adductor muscle</tissue>
    </source>
</reference>
<sequence length="89" mass="10336">MAQTSCNGDITHYGNSKPYYVQKIGNQRNNEENRKVDIEVHLPETPTCAPYWTKREKYLLALCVLLFTACFVFIMVAFVRDHNKSTLCF</sequence>
<feature type="transmembrane region" description="Helical" evidence="1">
    <location>
        <begin position="58"/>
        <end position="79"/>
    </location>
</feature>
<accession>A0ABQ9FW06</accession>
<dbReference type="EMBL" id="JARBDR010000141">
    <property type="protein sequence ID" value="KAJ8320336.1"/>
    <property type="molecule type" value="Genomic_DNA"/>
</dbReference>
<name>A0ABQ9FW06_TEGGR</name>
<evidence type="ECO:0000313" key="3">
    <source>
        <dbReference type="Proteomes" id="UP001217089"/>
    </source>
</evidence>
<protein>
    <submittedName>
        <fullName evidence="2">Uncharacterized protein</fullName>
    </submittedName>
</protein>
<keyword evidence="1" id="KW-1133">Transmembrane helix</keyword>
<keyword evidence="3" id="KW-1185">Reference proteome</keyword>
<proteinExistence type="predicted"/>
<keyword evidence="1" id="KW-0472">Membrane</keyword>
<evidence type="ECO:0000256" key="1">
    <source>
        <dbReference type="SAM" id="Phobius"/>
    </source>
</evidence>
<gene>
    <name evidence="2" type="ORF">KUTeg_001923</name>
</gene>
<comment type="caution">
    <text evidence="2">The sequence shown here is derived from an EMBL/GenBank/DDBJ whole genome shotgun (WGS) entry which is preliminary data.</text>
</comment>
<keyword evidence="1" id="KW-0812">Transmembrane</keyword>
<evidence type="ECO:0000313" key="2">
    <source>
        <dbReference type="EMBL" id="KAJ8320336.1"/>
    </source>
</evidence>